<dbReference type="RefSeq" id="WP_093726976.1">
    <property type="nucleotide sequence ID" value="NZ_FMZB01000004.1"/>
</dbReference>
<gene>
    <name evidence="2" type="ORF">SAMN05421663_104181</name>
</gene>
<dbReference type="EMBL" id="FMZB01000004">
    <property type="protein sequence ID" value="SDC81141.1"/>
    <property type="molecule type" value="Genomic_DNA"/>
</dbReference>
<accession>A0A1G6PME4</accession>
<dbReference type="AlphaFoldDB" id="A0A1G6PME4"/>
<keyword evidence="1" id="KW-1133">Transmembrane helix</keyword>
<dbReference type="Proteomes" id="UP000198666">
    <property type="component" value="Unassembled WGS sequence"/>
</dbReference>
<keyword evidence="1" id="KW-0812">Transmembrane</keyword>
<keyword evidence="1" id="KW-0472">Membrane</keyword>
<keyword evidence="3" id="KW-1185">Reference proteome</keyword>
<proteinExistence type="predicted"/>
<name>A0A1G6PME4_9BACI</name>
<protein>
    <submittedName>
        <fullName evidence="2">Uncharacterized protein</fullName>
    </submittedName>
</protein>
<evidence type="ECO:0000256" key="1">
    <source>
        <dbReference type="SAM" id="Phobius"/>
    </source>
</evidence>
<sequence length="108" mass="11999">MGLFDRFIVQSVVIEGEDYGLNEVFKSIDDGIQKLEYIADGILLGMFLMGSITILAAGLLTFIICFLAMFPFKSKEEKKSFWKTQGFVMLGFVIVAALLFGIPYAILA</sequence>
<feature type="transmembrane region" description="Helical" evidence="1">
    <location>
        <begin position="87"/>
        <end position="107"/>
    </location>
</feature>
<feature type="transmembrane region" description="Helical" evidence="1">
    <location>
        <begin position="42"/>
        <end position="67"/>
    </location>
</feature>
<organism evidence="2 3">
    <name type="scientific">Terribacillus halophilus</name>
    <dbReference type="NCBI Taxonomy" id="361279"/>
    <lineage>
        <taxon>Bacteria</taxon>
        <taxon>Bacillati</taxon>
        <taxon>Bacillota</taxon>
        <taxon>Bacilli</taxon>
        <taxon>Bacillales</taxon>
        <taxon>Bacillaceae</taxon>
        <taxon>Terribacillus</taxon>
    </lineage>
</organism>
<dbReference type="OrthoDB" id="9844615at2"/>
<evidence type="ECO:0000313" key="3">
    <source>
        <dbReference type="Proteomes" id="UP000198666"/>
    </source>
</evidence>
<evidence type="ECO:0000313" key="2">
    <source>
        <dbReference type="EMBL" id="SDC81141.1"/>
    </source>
</evidence>
<reference evidence="3" key="1">
    <citation type="submission" date="2016-10" db="EMBL/GenBank/DDBJ databases">
        <authorList>
            <person name="Varghese N."/>
            <person name="Submissions S."/>
        </authorList>
    </citation>
    <scope>NUCLEOTIDE SEQUENCE [LARGE SCALE GENOMIC DNA]</scope>
    <source>
        <strain evidence="3">DSM 21620</strain>
    </source>
</reference>